<sequence length="423" mass="47523">MMESEQKYQAIALCIIGLEKILQDELRCLKLPTVQKQAGILSFSGSLSDIFCANFSLRSAERVLLEVLNCEVTGFDDLFEALQNVAWEQFFSREDSLVVERVRIRSHRPDQRAGHSKQSQEKQGAIHSQVACQSVVHKAIYGRLSQHYGLERLPESGVRRSLRVYIENRQLGNRQPVAICRITLDCSGDALHRRSYRKFTGPAPLKESIAAGLLLFSGWHRRIPLLDPFCGSGTLAIEAALFGLGIAPGLHRRFAMESFPLLHGPNQDRKQNERIADLRSGKQEEAKKNLALSRNPESDMSLRVFASDCDARTLEGAKANTERAGLAGCIQFCRAEARQLQPPAENGLLLSNPPYGQRLGDRQSIRRLYAELGDLGRDRFSQWALGFISGSPDFEYDFAGTADRQYHLVNGQEDQFFYYYAAP</sequence>
<dbReference type="RefSeq" id="WP_326926301.1">
    <property type="nucleotide sequence ID" value="NZ_CP123443.1"/>
</dbReference>
<evidence type="ECO:0000259" key="3">
    <source>
        <dbReference type="Pfam" id="PF01170"/>
    </source>
</evidence>
<dbReference type="Pfam" id="PF22020">
    <property type="entry name" value="RlmL_1st"/>
    <property type="match status" value="1"/>
</dbReference>
<dbReference type="InterPro" id="IPR029063">
    <property type="entry name" value="SAM-dependent_MTases_sf"/>
</dbReference>
<keyword evidence="1 5" id="KW-0489">Methyltransferase</keyword>
<dbReference type="GO" id="GO:0008168">
    <property type="term" value="F:methyltransferase activity"/>
    <property type="evidence" value="ECO:0007669"/>
    <property type="project" value="UniProtKB-KW"/>
</dbReference>
<protein>
    <submittedName>
        <fullName evidence="5">Class I SAM-dependent RNA methyltransferase</fullName>
    </submittedName>
</protein>
<evidence type="ECO:0000313" key="5">
    <source>
        <dbReference type="EMBL" id="WGK68135.1"/>
    </source>
</evidence>
<dbReference type="InterPro" id="IPR000241">
    <property type="entry name" value="RlmKL-like_Mtase"/>
</dbReference>
<dbReference type="Proteomes" id="UP001228690">
    <property type="component" value="Chromosome"/>
</dbReference>
<dbReference type="GO" id="GO:0032259">
    <property type="term" value="P:methylation"/>
    <property type="evidence" value="ECO:0007669"/>
    <property type="project" value="UniProtKB-KW"/>
</dbReference>
<dbReference type="Gene3D" id="3.40.50.150">
    <property type="entry name" value="Vaccinia Virus protein VP39"/>
    <property type="match status" value="1"/>
</dbReference>
<dbReference type="PANTHER" id="PTHR47313:SF1">
    <property type="entry name" value="RIBOSOMAL RNA LARGE SUBUNIT METHYLTRANSFERASE K_L"/>
    <property type="match status" value="1"/>
</dbReference>
<dbReference type="InterPro" id="IPR054170">
    <property type="entry name" value="RlmL_1st"/>
</dbReference>
<dbReference type="Gene3D" id="3.30.2130.30">
    <property type="match status" value="1"/>
</dbReference>
<evidence type="ECO:0000256" key="1">
    <source>
        <dbReference type="ARBA" id="ARBA00022603"/>
    </source>
</evidence>
<keyword evidence="6" id="KW-1185">Reference proteome</keyword>
<feature type="domain" description="RlmL ferredoxin-like" evidence="4">
    <location>
        <begin position="10"/>
        <end position="64"/>
    </location>
</feature>
<name>A0ABY8MDS9_9SPIO</name>
<dbReference type="EMBL" id="CP123443">
    <property type="protein sequence ID" value="WGK68135.1"/>
    <property type="molecule type" value="Genomic_DNA"/>
</dbReference>
<organism evidence="5 6">
    <name type="scientific">Candidatus Haliotispira prima</name>
    <dbReference type="NCBI Taxonomy" id="3034016"/>
    <lineage>
        <taxon>Bacteria</taxon>
        <taxon>Pseudomonadati</taxon>
        <taxon>Spirochaetota</taxon>
        <taxon>Spirochaetia</taxon>
        <taxon>Spirochaetales</taxon>
        <taxon>Spirochaetaceae</taxon>
        <taxon>Candidatus Haliotispira</taxon>
    </lineage>
</organism>
<dbReference type="PROSITE" id="PS01261">
    <property type="entry name" value="UPF0020"/>
    <property type="match status" value="1"/>
</dbReference>
<reference evidence="5 6" key="1">
    <citation type="submission" date="2023-04" db="EMBL/GenBank/DDBJ databases">
        <title>Spirochaete genome identified in red abalone sample constitutes a novel genus.</title>
        <authorList>
            <person name="Sharma S.P."/>
            <person name="Purcell C.M."/>
            <person name="Hyde J.R."/>
            <person name="Severin A.J."/>
        </authorList>
    </citation>
    <scope>NUCLEOTIDE SEQUENCE [LARGE SCALE GENOMIC DNA]</scope>
    <source>
        <strain evidence="5 6">SP-2023</strain>
    </source>
</reference>
<keyword evidence="2" id="KW-0808">Transferase</keyword>
<dbReference type="Pfam" id="PF01170">
    <property type="entry name" value="UPF0020"/>
    <property type="match status" value="1"/>
</dbReference>
<evidence type="ECO:0000313" key="6">
    <source>
        <dbReference type="Proteomes" id="UP001228690"/>
    </source>
</evidence>
<dbReference type="CDD" id="cd11715">
    <property type="entry name" value="THUMP_AdoMetMT"/>
    <property type="match status" value="1"/>
</dbReference>
<dbReference type="SUPFAM" id="SSF53335">
    <property type="entry name" value="S-adenosyl-L-methionine-dependent methyltransferases"/>
    <property type="match status" value="1"/>
</dbReference>
<evidence type="ECO:0000256" key="2">
    <source>
        <dbReference type="ARBA" id="ARBA00022679"/>
    </source>
</evidence>
<accession>A0ABY8MDS9</accession>
<proteinExistence type="predicted"/>
<gene>
    <name evidence="5" type="ORF">P0082_06520</name>
</gene>
<dbReference type="PANTHER" id="PTHR47313">
    <property type="entry name" value="RIBOSOMAL RNA LARGE SUBUNIT METHYLTRANSFERASE K/L"/>
    <property type="match status" value="1"/>
</dbReference>
<feature type="domain" description="Ribosomal RNA large subunit methyltransferase K/L-like methyltransferase" evidence="3">
    <location>
        <begin position="194"/>
        <end position="413"/>
    </location>
</feature>
<dbReference type="InterPro" id="IPR053943">
    <property type="entry name" value="RlmKL-like_Mtase_CS"/>
</dbReference>
<evidence type="ECO:0000259" key="4">
    <source>
        <dbReference type="Pfam" id="PF22020"/>
    </source>
</evidence>